<dbReference type="EMBL" id="JAIHOM010000008">
    <property type="protein sequence ID" value="MCW6035175.1"/>
    <property type="molecule type" value="Genomic_DNA"/>
</dbReference>
<keyword evidence="2" id="KW-1185">Reference proteome</keyword>
<dbReference type="RefSeq" id="WP_265262840.1">
    <property type="nucleotide sequence ID" value="NZ_JAIHOM010000008.1"/>
</dbReference>
<name>A0ABT3L114_9CYAN</name>
<evidence type="ECO:0000313" key="2">
    <source>
        <dbReference type="Proteomes" id="UP001526426"/>
    </source>
</evidence>
<dbReference type="InterPro" id="IPR013424">
    <property type="entry name" value="Ice-binding_C"/>
</dbReference>
<dbReference type="Proteomes" id="UP001526426">
    <property type="component" value="Unassembled WGS sequence"/>
</dbReference>
<accession>A0ABT3L114</accession>
<proteinExistence type="predicted"/>
<comment type="caution">
    <text evidence="1">The sequence shown here is derived from an EMBL/GenBank/DDBJ whole genome shotgun (WGS) entry which is preliminary data.</text>
</comment>
<sequence>MMSFYSLQKLLFGLTATGAIALTGSGPVLGQTVLSSFSTGGADMNGMEITVNWLGGGSETQIWGTTGYNAGGAFGRDWSLSFVGSTTFGIPWNFTNTGASIASLTIHGVPGNTVFDTHWPTFPGTPGSANGWTFQPISGQDPTVFEYGTPIDISVGDVFGSLSLFWDQGFTGTLRFYADTDNGTIENPVTPLVSKSVPEPSLLLGLVALGVMGTVIRKH</sequence>
<gene>
    <name evidence="1" type="ORF">K4A83_02655</name>
</gene>
<evidence type="ECO:0000313" key="1">
    <source>
        <dbReference type="EMBL" id="MCW6035175.1"/>
    </source>
</evidence>
<dbReference type="NCBIfam" id="TIGR02595">
    <property type="entry name" value="PEP_CTERM"/>
    <property type="match status" value="1"/>
</dbReference>
<organism evidence="1 2">
    <name type="scientific">Spirulina subsalsa FACHB-351</name>
    <dbReference type="NCBI Taxonomy" id="234711"/>
    <lineage>
        <taxon>Bacteria</taxon>
        <taxon>Bacillati</taxon>
        <taxon>Cyanobacteriota</taxon>
        <taxon>Cyanophyceae</taxon>
        <taxon>Spirulinales</taxon>
        <taxon>Spirulinaceae</taxon>
        <taxon>Spirulina</taxon>
    </lineage>
</organism>
<protein>
    <submittedName>
        <fullName evidence="1">PEP-CTERM sorting domain-containing protein</fullName>
    </submittedName>
</protein>
<reference evidence="1 2" key="1">
    <citation type="submission" date="2021-08" db="EMBL/GenBank/DDBJ databases">
        <title>Draft genome sequence of Spirulina subsalsa with high tolerance to salinity and hype-accumulation of phycocyanin.</title>
        <authorList>
            <person name="Pei H."/>
            <person name="Jiang L."/>
        </authorList>
    </citation>
    <scope>NUCLEOTIDE SEQUENCE [LARGE SCALE GENOMIC DNA]</scope>
    <source>
        <strain evidence="1 2">FACHB-351</strain>
    </source>
</reference>